<evidence type="ECO:0000259" key="2">
    <source>
        <dbReference type="Pfam" id="PF13478"/>
    </source>
</evidence>
<proteinExistence type="predicted"/>
<dbReference type="NCBIfam" id="NF045664">
    <property type="entry name" value="XdhC_rel_AOR"/>
    <property type="match status" value="1"/>
</dbReference>
<dbReference type="Gene3D" id="3.40.50.720">
    <property type="entry name" value="NAD(P)-binding Rossmann-like Domain"/>
    <property type="match status" value="1"/>
</dbReference>
<dbReference type="Pfam" id="PF13478">
    <property type="entry name" value="XdhC_C"/>
    <property type="match status" value="1"/>
</dbReference>
<accession>A0A0E3GQ84</accession>
<name>A0A0E3GQ84_CLOSL</name>
<evidence type="ECO:0008006" key="5">
    <source>
        <dbReference type="Google" id="ProtNLM"/>
    </source>
</evidence>
<reference evidence="3 4" key="1">
    <citation type="journal article" date="2015" name="J. Biotechnol.">
        <title>Complete genome sequence of a malodorant-producing acetogen, Clostridium scatologenes ATCC 25775(T).</title>
        <authorList>
            <person name="Zhu Z."/>
            <person name="Guo T."/>
            <person name="Zheng H."/>
            <person name="Song T."/>
            <person name="Ouyang P."/>
            <person name="Xie J."/>
        </authorList>
    </citation>
    <scope>NUCLEOTIDE SEQUENCE [LARGE SCALE GENOMIC DNA]</scope>
    <source>
        <strain evidence="3 4">ATCC 25775</strain>
    </source>
</reference>
<protein>
    <recommendedName>
        <fullName evidence="5">Xanthine dehydrogenase accessory factor</fullName>
    </recommendedName>
</protein>
<dbReference type="PANTHER" id="PTHR30388:SF6">
    <property type="entry name" value="XANTHINE DEHYDROGENASE SUBUNIT A-RELATED"/>
    <property type="match status" value="1"/>
</dbReference>
<dbReference type="RefSeq" id="WP_029159617.1">
    <property type="nucleotide sequence ID" value="NZ_CP009933.1"/>
</dbReference>
<keyword evidence="4" id="KW-1185">Reference proteome</keyword>
<dbReference type="KEGG" id="csq:CSCA_1001"/>
<feature type="domain" description="XdhC- CoxI" evidence="1">
    <location>
        <begin position="12"/>
        <end position="78"/>
    </location>
</feature>
<dbReference type="EMBL" id="CP009933">
    <property type="protein sequence ID" value="AKA68126.1"/>
    <property type="molecule type" value="Genomic_DNA"/>
</dbReference>
<dbReference type="PANTHER" id="PTHR30388">
    <property type="entry name" value="ALDEHYDE OXIDOREDUCTASE MOLYBDENUM COFACTOR ASSEMBLY PROTEIN"/>
    <property type="match status" value="1"/>
</dbReference>
<dbReference type="HOGENOM" id="CLU_041115_1_1_9"/>
<dbReference type="Pfam" id="PF02625">
    <property type="entry name" value="XdhC_CoxI"/>
    <property type="match status" value="1"/>
</dbReference>
<evidence type="ECO:0000259" key="1">
    <source>
        <dbReference type="Pfam" id="PF02625"/>
    </source>
</evidence>
<gene>
    <name evidence="3" type="ORF">CSCA_1001</name>
</gene>
<organism evidence="3 4">
    <name type="scientific">Clostridium scatologenes</name>
    <dbReference type="NCBI Taxonomy" id="1548"/>
    <lineage>
        <taxon>Bacteria</taxon>
        <taxon>Bacillati</taxon>
        <taxon>Bacillota</taxon>
        <taxon>Clostridia</taxon>
        <taxon>Eubacteriales</taxon>
        <taxon>Clostridiaceae</taxon>
        <taxon>Clostridium</taxon>
    </lineage>
</organism>
<feature type="domain" description="XdhC Rossmann" evidence="2">
    <location>
        <begin position="198"/>
        <end position="340"/>
    </location>
</feature>
<dbReference type="AlphaFoldDB" id="A0A0E3GQ84"/>
<dbReference type="InterPro" id="IPR027051">
    <property type="entry name" value="XdhC_Rossmann_dom"/>
</dbReference>
<dbReference type="InterPro" id="IPR003777">
    <property type="entry name" value="XdhC_CoxI"/>
</dbReference>
<sequence length="368" mass="40943">MKKLYKEMIDLLNKKESFVLATIFDKTGSAPRTAGAKMVVHEDGSIVGTIGGGRLEANAINLALEAFKTRETKMQSFDLTNKDVDEMDMICGGKGEVLIDFIDIHDENNKLVYEAAQKIQENREKAWLITILDKDSTENGLRRQQCIVKPDKTLIGSIDCDPYILEKLIAGPAKISIHAEVIDNQRFLVEPLRPAGTVYIFGAGHVSQRIAPLCETVGFKTVVLDDREEYANRKRFSEPTELMVIDSFNKLPDLHINEDSYLVIVSRGHLYDKIVLEQVLRSDARYIGMIGSRSKRDKIYNGLLSKGYTEEEIKRVYSPIGTSICAETPEEIAVSIVGELIKVRAEGENAGTKKKGSGSGGCCHLKDE</sequence>
<evidence type="ECO:0000313" key="3">
    <source>
        <dbReference type="EMBL" id="AKA68126.1"/>
    </source>
</evidence>
<dbReference type="Proteomes" id="UP000033115">
    <property type="component" value="Chromosome"/>
</dbReference>
<evidence type="ECO:0000313" key="4">
    <source>
        <dbReference type="Proteomes" id="UP000033115"/>
    </source>
</evidence>
<dbReference type="STRING" id="1548.CSCA_1001"/>
<dbReference type="InterPro" id="IPR052698">
    <property type="entry name" value="MoCofactor_Util/Proc"/>
</dbReference>